<dbReference type="Proteomes" id="UP000681967">
    <property type="component" value="Unassembled WGS sequence"/>
</dbReference>
<dbReference type="EMBL" id="CAJOBI010018659">
    <property type="protein sequence ID" value="CAF4201698.1"/>
    <property type="molecule type" value="Genomic_DNA"/>
</dbReference>
<feature type="non-terminal residue" evidence="3">
    <location>
        <position position="1"/>
    </location>
</feature>
<dbReference type="AlphaFoldDB" id="A0A8S2SC64"/>
<evidence type="ECO:0000313" key="3">
    <source>
        <dbReference type="EMBL" id="CAF4219311.1"/>
    </source>
</evidence>
<dbReference type="EMBL" id="CAJOBJ010021754">
    <property type="protein sequence ID" value="CAF4219311.1"/>
    <property type="molecule type" value="Genomic_DNA"/>
</dbReference>
<dbReference type="EMBL" id="CAJOBH010286422">
    <property type="protein sequence ID" value="CAF5175744.1"/>
    <property type="molecule type" value="Genomic_DNA"/>
</dbReference>
<dbReference type="Proteomes" id="UP000681720">
    <property type="component" value="Unassembled WGS sequence"/>
</dbReference>
<feature type="compositionally biased region" description="Basic and acidic residues" evidence="1">
    <location>
        <begin position="89"/>
        <end position="101"/>
    </location>
</feature>
<gene>
    <name evidence="4" type="ORF">BYL167_LOCUS78158</name>
    <name evidence="3" type="ORF">GIL414_LOCUS22326</name>
    <name evidence="2" type="ORF">SMN809_LOCUS21919</name>
</gene>
<organism evidence="3 5">
    <name type="scientific">Rotaria magnacalcarata</name>
    <dbReference type="NCBI Taxonomy" id="392030"/>
    <lineage>
        <taxon>Eukaryota</taxon>
        <taxon>Metazoa</taxon>
        <taxon>Spiralia</taxon>
        <taxon>Gnathifera</taxon>
        <taxon>Rotifera</taxon>
        <taxon>Eurotatoria</taxon>
        <taxon>Bdelloidea</taxon>
        <taxon>Philodinida</taxon>
        <taxon>Philodinidae</taxon>
        <taxon>Rotaria</taxon>
    </lineage>
</organism>
<comment type="caution">
    <text evidence="3">The sequence shown here is derived from an EMBL/GenBank/DDBJ whole genome shotgun (WGS) entry which is preliminary data.</text>
</comment>
<name>A0A8S2SC64_9BILA</name>
<dbReference type="Proteomes" id="UP000676336">
    <property type="component" value="Unassembled WGS sequence"/>
</dbReference>
<evidence type="ECO:0000256" key="1">
    <source>
        <dbReference type="SAM" id="MobiDB-lite"/>
    </source>
</evidence>
<accession>A0A8S2SC64</accession>
<feature type="compositionally biased region" description="Polar residues" evidence="1">
    <location>
        <begin position="102"/>
        <end position="118"/>
    </location>
</feature>
<feature type="compositionally biased region" description="Low complexity" evidence="1">
    <location>
        <begin position="67"/>
        <end position="85"/>
    </location>
</feature>
<evidence type="ECO:0000313" key="2">
    <source>
        <dbReference type="EMBL" id="CAF4201698.1"/>
    </source>
</evidence>
<protein>
    <submittedName>
        <fullName evidence="3">Uncharacterized protein</fullName>
    </submittedName>
</protein>
<reference evidence="3" key="1">
    <citation type="submission" date="2021-02" db="EMBL/GenBank/DDBJ databases">
        <authorList>
            <person name="Nowell W R."/>
        </authorList>
    </citation>
    <scope>NUCLEOTIDE SEQUENCE</scope>
</reference>
<proteinExistence type="predicted"/>
<feature type="non-terminal residue" evidence="3">
    <location>
        <position position="118"/>
    </location>
</feature>
<evidence type="ECO:0000313" key="4">
    <source>
        <dbReference type="EMBL" id="CAF5175744.1"/>
    </source>
</evidence>
<evidence type="ECO:0000313" key="5">
    <source>
        <dbReference type="Proteomes" id="UP000681720"/>
    </source>
</evidence>
<sequence length="118" mass="13068">TEEVQEIIVSKPLEVSKDEQAQQEFSPVASESTTSFVTTSILSDTTTIDISNEEPRIERALPLMDIQQPQQEQEVSHQQESVSNQFDLSHVEESVVDEKGLTSESGQDSSTIMDVTPT</sequence>
<feature type="region of interest" description="Disordered" evidence="1">
    <location>
        <begin position="65"/>
        <end position="118"/>
    </location>
</feature>